<name>A0A917TZF4_9ACTN</name>
<dbReference type="EMBL" id="BMNB01000015">
    <property type="protein sequence ID" value="GGM47031.1"/>
    <property type="molecule type" value="Genomic_DNA"/>
</dbReference>
<dbReference type="RefSeq" id="WP_189045559.1">
    <property type="nucleotide sequence ID" value="NZ_BMNB01000015.1"/>
</dbReference>
<protein>
    <submittedName>
        <fullName evidence="1">Uncharacterized protein</fullName>
    </submittedName>
</protein>
<organism evidence="1 2">
    <name type="scientific">Micromonospora sonchi</name>
    <dbReference type="NCBI Taxonomy" id="1763543"/>
    <lineage>
        <taxon>Bacteria</taxon>
        <taxon>Bacillati</taxon>
        <taxon>Actinomycetota</taxon>
        <taxon>Actinomycetes</taxon>
        <taxon>Micromonosporales</taxon>
        <taxon>Micromonosporaceae</taxon>
        <taxon>Micromonospora</taxon>
    </lineage>
</organism>
<keyword evidence="2" id="KW-1185">Reference proteome</keyword>
<dbReference type="Proteomes" id="UP000608890">
    <property type="component" value="Unassembled WGS sequence"/>
</dbReference>
<accession>A0A917TZF4</accession>
<comment type="caution">
    <text evidence="1">The sequence shown here is derived from an EMBL/GenBank/DDBJ whole genome shotgun (WGS) entry which is preliminary data.</text>
</comment>
<reference evidence="1" key="2">
    <citation type="submission" date="2020-09" db="EMBL/GenBank/DDBJ databases">
        <authorList>
            <person name="Sun Q."/>
            <person name="Zhou Y."/>
        </authorList>
    </citation>
    <scope>NUCLEOTIDE SEQUENCE</scope>
    <source>
        <strain evidence="1">CGMCC 4.7312</strain>
    </source>
</reference>
<evidence type="ECO:0000313" key="2">
    <source>
        <dbReference type="Proteomes" id="UP000608890"/>
    </source>
</evidence>
<reference evidence="1" key="1">
    <citation type="journal article" date="2014" name="Int. J. Syst. Evol. Microbiol.">
        <title>Complete genome sequence of Corynebacterium casei LMG S-19264T (=DSM 44701T), isolated from a smear-ripened cheese.</title>
        <authorList>
            <consortium name="US DOE Joint Genome Institute (JGI-PGF)"/>
            <person name="Walter F."/>
            <person name="Albersmeier A."/>
            <person name="Kalinowski J."/>
            <person name="Ruckert C."/>
        </authorList>
    </citation>
    <scope>NUCLEOTIDE SEQUENCE</scope>
    <source>
        <strain evidence="1">CGMCC 4.7312</strain>
    </source>
</reference>
<dbReference type="AlphaFoldDB" id="A0A917TZF4"/>
<sequence>MTDPQLLDALAEETAEQAIPGLARKRDLCRQLLLSGCGVYHVAHYTGGVLDFALDLLAHACAPPAVDGADPAQRRDAHRRVGAQLAYRAAELSRRVWELQCGGLVRLAVQTRTGYVFCNTVVGGEYVVGFAALPSAAVDEVADPARASEVDRAASRLATDLRQLVRLPSQNPGGWSTADGERISSASTGEDVAPYVNGVEEVAAPLAASLRPAGLHYLSHHRLGEQTAAVDILHHPELEPFFSRGSTVADRRAGYERLGEDLSLLALQVSRDLRRAVPGDVERLVLDLEIGALFYYLLAPDNYLFGVVLDQDWVSQADQDMSTLGRRLAAAAG</sequence>
<gene>
    <name evidence="1" type="ORF">GCM10011608_34760</name>
</gene>
<evidence type="ECO:0000313" key="1">
    <source>
        <dbReference type="EMBL" id="GGM47031.1"/>
    </source>
</evidence>
<proteinExistence type="predicted"/>